<protein>
    <submittedName>
        <fullName evidence="1">Uncharacterized protein</fullName>
    </submittedName>
</protein>
<accession>A0A8J3FN25</accession>
<dbReference type="SUPFAM" id="SSF52540">
    <property type="entry name" value="P-loop containing nucleoside triphosphate hydrolases"/>
    <property type="match status" value="1"/>
</dbReference>
<dbReference type="AlphaFoldDB" id="A0A8J3FN25"/>
<evidence type="ECO:0000313" key="1">
    <source>
        <dbReference type="EMBL" id="GGK89000.1"/>
    </source>
</evidence>
<keyword evidence="2" id="KW-1185">Reference proteome</keyword>
<dbReference type="Proteomes" id="UP000656042">
    <property type="component" value="Unassembled WGS sequence"/>
</dbReference>
<sequence length="950" mass="105627">MGVNGELERLGPTGFQDLAACLAVAHFGPGVQVMGAGRDGGRDLYHRGQLIWQMTKDLPGEIWDGYTVLQVKHMASPLSEHQENAAWLWGQVRKELEAWSDPDGDRTTVPDFLIVITNVLLTPFPNVGGHDVLQSNIDGYLTKLKDASRDIAGDAAGRRKARLQRLARIRKVRVWDGNQVHALLNLHPRIRDAFPGFLTAGDVFTALRQFSDRIPLHDLETGLREHAKTALAGEGLIYFDEAGSGDVRGIPVHEIVIDLPVTSVSGPHRSSVVKYVLDRAEHVLKPGLTIQDPPRHLIITGAPGNGKTTISKFLVQAFRAAMLHDSDALSQDHRAVIRGTAAALGRFGRELPRNRRWPMRIDLAAYAQEGGLNDDSTLLKWIAHKVSRRSDMGDVTAWTLKTWMTRWPWMLVLDGLDEVTEPEIRKRLIARVTEFVNDAEANHCDMMVVLTTRPIGYTENIAPNHFERIDLDDLELTEAVRYGDLATRVRLGKDLDRIERVRKRLRTAAADEALQHLLRTPLQVLILTIIIDGAGQLAPDRYSLFRTYYDTVFKRERDKPAGLHKILQEHGPQIQLLHEAVGFELQIRSESGHRSYATLTREELRQLTWQVLHDSGFQPAGKDAPLLDQIFDAATKRLVLIAPRGDEGYGFDVRSLQELMAGMHLSSGPLDDVLVRLRAAAASPFWRNTWLFAAGRLFSTPQRHQHEGVTGLIETVDDHTPHRLGDVVPVGPRLALDVIDDGMARSQPRFRDRLLRHGMRVLWEPSPPDLAAITKRLVRYANTGDDQRTAVADRLRDALSAAPTSQATALALQQVVLGIADELRAHTDVRSLRFVKARNTPAPESGGDLRWDNFDDEINTAPVRGSQTVLLQTAAAALRRGRVGETTADDVAAIEQALDAPPVAAVLAAALAHVAAYEPQLIMSLRDDILPTLSRRPIGEQLRKLMPEND</sequence>
<dbReference type="RefSeq" id="WP_189079215.1">
    <property type="nucleotide sequence ID" value="NZ_BMMX01000007.1"/>
</dbReference>
<dbReference type="EMBL" id="BMMX01000007">
    <property type="protein sequence ID" value="GGK89000.1"/>
    <property type="molecule type" value="Genomic_DNA"/>
</dbReference>
<evidence type="ECO:0000313" key="2">
    <source>
        <dbReference type="Proteomes" id="UP000656042"/>
    </source>
</evidence>
<reference evidence="1" key="1">
    <citation type="journal article" date="2014" name="Int. J. Syst. Evol. Microbiol.">
        <title>Complete genome sequence of Corynebacterium casei LMG S-19264T (=DSM 44701T), isolated from a smear-ripened cheese.</title>
        <authorList>
            <consortium name="US DOE Joint Genome Institute (JGI-PGF)"/>
            <person name="Walter F."/>
            <person name="Albersmeier A."/>
            <person name="Kalinowski J."/>
            <person name="Ruckert C."/>
        </authorList>
    </citation>
    <scope>NUCLEOTIDE SEQUENCE</scope>
    <source>
        <strain evidence="1">CGMCC 4.7299</strain>
    </source>
</reference>
<comment type="caution">
    <text evidence="1">The sequence shown here is derived from an EMBL/GenBank/DDBJ whole genome shotgun (WGS) entry which is preliminary data.</text>
</comment>
<gene>
    <name evidence="1" type="ORF">GCM10012284_23810</name>
</gene>
<name>A0A8J3FN25_9ACTN</name>
<dbReference type="InterPro" id="IPR027417">
    <property type="entry name" value="P-loop_NTPase"/>
</dbReference>
<organism evidence="1 2">
    <name type="scientific">Mangrovihabitans endophyticus</name>
    <dbReference type="NCBI Taxonomy" id="1751298"/>
    <lineage>
        <taxon>Bacteria</taxon>
        <taxon>Bacillati</taxon>
        <taxon>Actinomycetota</taxon>
        <taxon>Actinomycetes</taxon>
        <taxon>Micromonosporales</taxon>
        <taxon>Micromonosporaceae</taxon>
        <taxon>Mangrovihabitans</taxon>
    </lineage>
</organism>
<dbReference type="Gene3D" id="3.40.50.300">
    <property type="entry name" value="P-loop containing nucleotide triphosphate hydrolases"/>
    <property type="match status" value="1"/>
</dbReference>
<reference evidence="1" key="2">
    <citation type="submission" date="2020-09" db="EMBL/GenBank/DDBJ databases">
        <authorList>
            <person name="Sun Q."/>
            <person name="Zhou Y."/>
        </authorList>
    </citation>
    <scope>NUCLEOTIDE SEQUENCE</scope>
    <source>
        <strain evidence="1">CGMCC 4.7299</strain>
    </source>
</reference>
<proteinExistence type="predicted"/>